<dbReference type="EMBL" id="QKKF02026565">
    <property type="protein sequence ID" value="RZF36332.1"/>
    <property type="molecule type" value="Genomic_DNA"/>
</dbReference>
<dbReference type="Pfam" id="PF00135">
    <property type="entry name" value="COesterase"/>
    <property type="match status" value="1"/>
</dbReference>
<dbReference type="InterPro" id="IPR051093">
    <property type="entry name" value="Neuroligin/BSAL"/>
</dbReference>
<dbReference type="AlphaFoldDB" id="A0A482WSU0"/>
<protein>
    <recommendedName>
        <fullName evidence="3">Carboxylesterase type B domain-containing protein</fullName>
    </recommendedName>
</protein>
<evidence type="ECO:0000259" key="3">
    <source>
        <dbReference type="Pfam" id="PF00135"/>
    </source>
</evidence>
<feature type="domain" description="Carboxylesterase type B" evidence="3">
    <location>
        <begin position="28"/>
        <end position="148"/>
    </location>
</feature>
<evidence type="ECO:0000313" key="4">
    <source>
        <dbReference type="EMBL" id="RZF36332.1"/>
    </source>
</evidence>
<keyword evidence="2" id="KW-0325">Glycoprotein</keyword>
<dbReference type="PANTHER" id="PTHR43903">
    <property type="entry name" value="NEUROLIGIN"/>
    <property type="match status" value="1"/>
</dbReference>
<dbReference type="SUPFAM" id="SSF53474">
    <property type="entry name" value="alpha/beta-Hydrolases"/>
    <property type="match status" value="1"/>
</dbReference>
<dbReference type="SMR" id="A0A482WSU0"/>
<evidence type="ECO:0000256" key="2">
    <source>
        <dbReference type="ARBA" id="ARBA00023180"/>
    </source>
</evidence>
<sequence length="229" mass="25243">MAGTWTEYVRRFMKKPHGNIGFVQTIYLFQQAILMSGTADCPWAVSKPHQNGNLTAKMANFVNCSVDDSTTELLECLRKVDATEFLKHNKKFQTVWNGSFVPIVIFRPVLESSFDNSFMTYEAHRAPAPKPMMIGVTSAEGALVLEPVDGSSVDTHQPGAKPTPAAVAEVDCRKQVEISIATFNYLNAEPEYPGLFTGTLLQDKLPIIPPRNLAPLLNQFIAASVPVIM</sequence>
<evidence type="ECO:0000313" key="5">
    <source>
        <dbReference type="Proteomes" id="UP000291343"/>
    </source>
</evidence>
<dbReference type="InterPro" id="IPR002018">
    <property type="entry name" value="CarbesteraseB"/>
</dbReference>
<comment type="caution">
    <text evidence="4">The sequence shown here is derived from an EMBL/GenBank/DDBJ whole genome shotgun (WGS) entry which is preliminary data.</text>
</comment>
<organism evidence="4 5">
    <name type="scientific">Laodelphax striatellus</name>
    <name type="common">Small brown planthopper</name>
    <name type="synonym">Delphax striatella</name>
    <dbReference type="NCBI Taxonomy" id="195883"/>
    <lineage>
        <taxon>Eukaryota</taxon>
        <taxon>Metazoa</taxon>
        <taxon>Ecdysozoa</taxon>
        <taxon>Arthropoda</taxon>
        <taxon>Hexapoda</taxon>
        <taxon>Insecta</taxon>
        <taxon>Pterygota</taxon>
        <taxon>Neoptera</taxon>
        <taxon>Paraneoptera</taxon>
        <taxon>Hemiptera</taxon>
        <taxon>Auchenorrhyncha</taxon>
        <taxon>Fulgoroidea</taxon>
        <taxon>Delphacidae</taxon>
        <taxon>Criomorphinae</taxon>
        <taxon>Laodelphax</taxon>
    </lineage>
</organism>
<dbReference type="InParanoid" id="A0A482WSU0"/>
<dbReference type="Gene3D" id="3.40.50.1820">
    <property type="entry name" value="alpha/beta hydrolase"/>
    <property type="match status" value="1"/>
</dbReference>
<dbReference type="InterPro" id="IPR029058">
    <property type="entry name" value="AB_hydrolase_fold"/>
</dbReference>
<evidence type="ECO:0000256" key="1">
    <source>
        <dbReference type="ARBA" id="ARBA00005964"/>
    </source>
</evidence>
<comment type="similarity">
    <text evidence="1">Belongs to the type-B carboxylesterase/lipase family.</text>
</comment>
<dbReference type="Proteomes" id="UP000291343">
    <property type="component" value="Unassembled WGS sequence"/>
</dbReference>
<name>A0A482WSU0_LAOST</name>
<dbReference type="STRING" id="195883.A0A482WSU0"/>
<dbReference type="OrthoDB" id="19653at2759"/>
<gene>
    <name evidence="4" type="ORF">LSTR_LSTR013895</name>
</gene>
<accession>A0A482WSU0</accession>
<reference evidence="4 5" key="1">
    <citation type="journal article" date="2017" name="Gigascience">
        <title>Genome sequence of the small brown planthopper, Laodelphax striatellus.</title>
        <authorList>
            <person name="Zhu J."/>
            <person name="Jiang F."/>
            <person name="Wang X."/>
            <person name="Yang P."/>
            <person name="Bao Y."/>
            <person name="Zhao W."/>
            <person name="Wang W."/>
            <person name="Lu H."/>
            <person name="Wang Q."/>
            <person name="Cui N."/>
            <person name="Li J."/>
            <person name="Chen X."/>
            <person name="Luo L."/>
            <person name="Yu J."/>
            <person name="Kang L."/>
            <person name="Cui F."/>
        </authorList>
    </citation>
    <scope>NUCLEOTIDE SEQUENCE [LARGE SCALE GENOMIC DNA]</scope>
    <source>
        <strain evidence="4">Lst14</strain>
    </source>
</reference>
<keyword evidence="5" id="KW-1185">Reference proteome</keyword>
<proteinExistence type="inferred from homology"/>